<reference evidence="4" key="1">
    <citation type="submission" date="2025-08" db="UniProtKB">
        <authorList>
            <consortium name="RefSeq"/>
        </authorList>
    </citation>
    <scope>IDENTIFICATION</scope>
</reference>
<accession>A0A8B7P760</accession>
<keyword evidence="3" id="KW-1185">Reference proteome</keyword>
<dbReference type="PANTHER" id="PTHR10794">
    <property type="entry name" value="ABHYDROLASE DOMAIN-CONTAINING PROTEIN"/>
    <property type="match status" value="1"/>
</dbReference>
<dbReference type="PANTHER" id="PTHR10794:SF63">
    <property type="entry name" value="ALPHA_BETA HYDROLASE 1, ISOFORM A"/>
    <property type="match status" value="1"/>
</dbReference>
<protein>
    <submittedName>
        <fullName evidence="4">Uncharacterized protein LOC108677905</fullName>
    </submittedName>
</protein>
<dbReference type="GO" id="GO:0047372">
    <property type="term" value="F:monoacylglycerol lipase activity"/>
    <property type="evidence" value="ECO:0007669"/>
    <property type="project" value="TreeGrafter"/>
</dbReference>
<feature type="non-terminal residue" evidence="4">
    <location>
        <position position="460"/>
    </location>
</feature>
<dbReference type="GeneID" id="108677905"/>
<dbReference type="GO" id="GO:0051793">
    <property type="term" value="P:medium-chain fatty acid catabolic process"/>
    <property type="evidence" value="ECO:0007669"/>
    <property type="project" value="TreeGrafter"/>
</dbReference>
<gene>
    <name evidence="4" type="primary">LOC108677905</name>
</gene>
<sequence>MLQAILLQLRLVTDTALHVLVQHPVSATVCLTCSLLVYYRLKAVNVPELVSKPTSSWTRFLRQHVPLLSEAYWCSVWCYEARAHTLAASLLSAAAPALTYRREILTLWDGGQISLDWIIDPRATQPVKPDTHNSCQVKSETHDSCQVKPDSCDSCQVKPDTRDSCQIKPDTHDSCQVKSDSLDACVEISQTSDGVIEACPSSLQNGSVAKGNGSISYRNGSISQENGVIAQENGVIAQEIGVIAQENGVPAHGNGSLHDDKALKKVSLILEEGITAQTKDVQGCSLSHKDSVVSTSRDDLFSNKYSISIEKYLVCNSNSSALDGSCGKSTGENNDILTKEESVASAIDFPPRGTTSPNGHLPPIGDQKEEVSPVTPQSPGPLTSTDLQFPVTDQPLLLLLPGLTGSSESEYVKAFVGAGHLAGYKCVVVNNRGQGGVALKTPRTYCAANCEDLAAAVEHL</sequence>
<name>A0A8B7P760_HYAAZ</name>
<evidence type="ECO:0000256" key="2">
    <source>
        <dbReference type="SAM" id="MobiDB-lite"/>
    </source>
</evidence>
<dbReference type="AlphaFoldDB" id="A0A8B7P760"/>
<dbReference type="SUPFAM" id="SSF53474">
    <property type="entry name" value="alpha/beta-Hydrolases"/>
    <property type="match status" value="1"/>
</dbReference>
<feature type="region of interest" description="Disordered" evidence="2">
    <location>
        <begin position="347"/>
        <end position="386"/>
    </location>
</feature>
<dbReference type="OrthoDB" id="247542at2759"/>
<evidence type="ECO:0000313" key="3">
    <source>
        <dbReference type="Proteomes" id="UP000694843"/>
    </source>
</evidence>
<organism evidence="3 4">
    <name type="scientific">Hyalella azteca</name>
    <name type="common">Amphipod</name>
    <dbReference type="NCBI Taxonomy" id="294128"/>
    <lineage>
        <taxon>Eukaryota</taxon>
        <taxon>Metazoa</taxon>
        <taxon>Ecdysozoa</taxon>
        <taxon>Arthropoda</taxon>
        <taxon>Crustacea</taxon>
        <taxon>Multicrustacea</taxon>
        <taxon>Malacostraca</taxon>
        <taxon>Eumalacostraca</taxon>
        <taxon>Peracarida</taxon>
        <taxon>Amphipoda</taxon>
        <taxon>Senticaudata</taxon>
        <taxon>Talitrida</taxon>
        <taxon>Talitroidea</taxon>
        <taxon>Hyalellidae</taxon>
        <taxon>Hyalella</taxon>
    </lineage>
</organism>
<dbReference type="KEGG" id="hazt:108677905"/>
<dbReference type="InterPro" id="IPR050960">
    <property type="entry name" value="AB_hydrolase_4_sf"/>
</dbReference>
<dbReference type="Proteomes" id="UP000694843">
    <property type="component" value="Unplaced"/>
</dbReference>
<evidence type="ECO:0000256" key="1">
    <source>
        <dbReference type="ARBA" id="ARBA00010884"/>
    </source>
</evidence>
<dbReference type="GO" id="GO:0051792">
    <property type="term" value="P:medium-chain fatty acid biosynthetic process"/>
    <property type="evidence" value="ECO:0007669"/>
    <property type="project" value="TreeGrafter"/>
</dbReference>
<dbReference type="RefSeq" id="XP_018021702.1">
    <property type="nucleotide sequence ID" value="XM_018166213.1"/>
</dbReference>
<dbReference type="Gene3D" id="3.40.50.1820">
    <property type="entry name" value="alpha/beta hydrolase"/>
    <property type="match status" value="1"/>
</dbReference>
<evidence type="ECO:0000313" key="4">
    <source>
        <dbReference type="RefSeq" id="XP_018021702.1"/>
    </source>
</evidence>
<feature type="compositionally biased region" description="Polar residues" evidence="2">
    <location>
        <begin position="374"/>
        <end position="386"/>
    </location>
</feature>
<dbReference type="InterPro" id="IPR029058">
    <property type="entry name" value="AB_hydrolase_fold"/>
</dbReference>
<proteinExistence type="inferred from homology"/>
<comment type="similarity">
    <text evidence="1">Belongs to the AB hydrolase superfamily. AB hydrolase 4 family.</text>
</comment>
<dbReference type="GO" id="GO:0008126">
    <property type="term" value="F:acetylesterase activity"/>
    <property type="evidence" value="ECO:0007669"/>
    <property type="project" value="TreeGrafter"/>
</dbReference>